<dbReference type="PANTHER" id="PTHR37285:SF5">
    <property type="entry name" value="SPORE WALL MATURATION PROTEIN DIT1"/>
    <property type="match status" value="1"/>
</dbReference>
<comment type="caution">
    <text evidence="1">The sequence shown here is derived from an EMBL/GenBank/DDBJ whole genome shotgun (WGS) entry which is preliminary data.</text>
</comment>
<evidence type="ECO:0008006" key="3">
    <source>
        <dbReference type="Google" id="ProtNLM"/>
    </source>
</evidence>
<accession>A0A2C5X8N0</accession>
<name>A0A2C5X8N0_9HYPO</name>
<dbReference type="AlphaFoldDB" id="A0A2C5X8N0"/>
<evidence type="ECO:0000313" key="1">
    <source>
        <dbReference type="EMBL" id="PHH61479.1"/>
    </source>
</evidence>
<dbReference type="STRING" id="1399860.A0A2C5X8N0"/>
<reference evidence="1 2" key="1">
    <citation type="submission" date="2017-06" db="EMBL/GenBank/DDBJ databases">
        <title>Ant-infecting Ophiocordyceps genomes reveal a high diversity of potential behavioral manipulation genes and a possible major role for enterotoxins.</title>
        <authorList>
            <person name="De Bekker C."/>
            <person name="Evans H.C."/>
            <person name="Brachmann A."/>
            <person name="Hughes D.P."/>
        </authorList>
    </citation>
    <scope>NUCLEOTIDE SEQUENCE [LARGE SCALE GENOMIC DNA]</scope>
    <source>
        <strain evidence="1 2">Map64</strain>
    </source>
</reference>
<dbReference type="EMBL" id="NJET01000102">
    <property type="protein sequence ID" value="PHH61479.1"/>
    <property type="molecule type" value="Genomic_DNA"/>
</dbReference>
<proteinExistence type="predicted"/>
<dbReference type="PANTHER" id="PTHR37285">
    <property type="entry name" value="SPORE WALL MATURATION PROTEIN DIT1"/>
    <property type="match status" value="1"/>
</dbReference>
<dbReference type="InterPro" id="IPR007817">
    <property type="entry name" value="Isocyanide_synthase_DIT1"/>
</dbReference>
<organism evidence="1 2">
    <name type="scientific">Ophiocordyceps australis</name>
    <dbReference type="NCBI Taxonomy" id="1399860"/>
    <lineage>
        <taxon>Eukaryota</taxon>
        <taxon>Fungi</taxon>
        <taxon>Dikarya</taxon>
        <taxon>Ascomycota</taxon>
        <taxon>Pezizomycotina</taxon>
        <taxon>Sordariomycetes</taxon>
        <taxon>Hypocreomycetidae</taxon>
        <taxon>Hypocreales</taxon>
        <taxon>Ophiocordycipitaceae</taxon>
        <taxon>Ophiocordyceps</taxon>
    </lineage>
</organism>
<evidence type="ECO:0000313" key="2">
    <source>
        <dbReference type="Proteomes" id="UP000226192"/>
    </source>
</evidence>
<dbReference type="Pfam" id="PF05141">
    <property type="entry name" value="DIT1_PvcA"/>
    <property type="match status" value="1"/>
</dbReference>
<dbReference type="OrthoDB" id="429813at2759"/>
<protein>
    <recommendedName>
        <fullName evidence="3">Pyoverdine/dityrosine biosynthesis protein</fullName>
    </recommendedName>
</protein>
<sequence length="546" mass="60772">MARQNFFNRHLASYIRSFDGTLLHCQGAAKHAVESIWHHVQGKLPSAEQELRGMAEPLRIDVIEELKRSFGGDEADTLSAACVMLYERVKSPGKEVVGVVVLGADAAAFDHGQLDDFYAFVSLSGVELDVHTNGDAFHDEEKTMTVVDAIVNHFDASLRYVTQDDLWDAQGRDYFRQRVEYYTSRGEQIRLCLPAFPCKSSNLDKVQGTAPDRGEYIALTNLHRFIEGIEAIYPPGGKLWIISDGHVFSDCIGVDDDLVDDYGARLIAMNAAITKSRGGFDRVGFKSLLDLFDLDGWQRAGHEAAADLPLPQITHHIATKLEKQAELCRRILVFGFQPDSRELRQQIDNRDAVVLPLYRGFSRFMFEDLEVNCYTQDLSRSQRRRLASKVAFEMIQRNQAYSNLVELMFPHHIRLSIHAHPNCGPKFGIQVFGPGVKPTNQLSLDGALMASNDLLHVPTPWHNCVVEIENHPTLYVTKSAIARSAVARAQFDGGWTGTSVEHGGCFQFSVAAPKPRTENKSTAIAYVMPVYGVVGETATMAEVGCV</sequence>
<keyword evidence="2" id="KW-1185">Reference proteome</keyword>
<dbReference type="Proteomes" id="UP000226192">
    <property type="component" value="Unassembled WGS sequence"/>
</dbReference>
<gene>
    <name evidence="1" type="ORF">CDD81_326</name>
</gene>